<dbReference type="PANTHER" id="PTHR13136:SF11">
    <property type="entry name" value="TESTIS-EXPRESSED PROTEIN 30"/>
    <property type="match status" value="1"/>
</dbReference>
<organism evidence="2 3">
    <name type="scientific">Amphritea opalescens</name>
    <dbReference type="NCBI Taxonomy" id="2490544"/>
    <lineage>
        <taxon>Bacteria</taxon>
        <taxon>Pseudomonadati</taxon>
        <taxon>Pseudomonadota</taxon>
        <taxon>Gammaproteobacteria</taxon>
        <taxon>Oceanospirillales</taxon>
        <taxon>Oceanospirillaceae</taxon>
        <taxon>Amphritea</taxon>
    </lineage>
</organism>
<dbReference type="SUPFAM" id="SSF53474">
    <property type="entry name" value="alpha/beta-Hydrolases"/>
    <property type="match status" value="1"/>
</dbReference>
<evidence type="ECO:0000313" key="2">
    <source>
        <dbReference type="EMBL" id="RTE67648.1"/>
    </source>
</evidence>
<comment type="caution">
    <text evidence="2">The sequence shown here is derived from an EMBL/GenBank/DDBJ whole genome shotgun (WGS) entry which is preliminary data.</text>
</comment>
<dbReference type="InterPro" id="IPR046879">
    <property type="entry name" value="KANL3/Tex30_Abhydrolase"/>
</dbReference>
<dbReference type="RefSeq" id="WP_126156858.1">
    <property type="nucleotide sequence ID" value="NZ_RQXW01000001.1"/>
</dbReference>
<reference evidence="2 3" key="1">
    <citation type="submission" date="2018-11" db="EMBL/GenBank/DDBJ databases">
        <title>The draft genome sequence of Amphritea opalescens ANRC-JH13T.</title>
        <authorList>
            <person name="Fang Z."/>
            <person name="Zhang Y."/>
            <person name="Han X."/>
        </authorList>
    </citation>
    <scope>NUCLEOTIDE SEQUENCE [LARGE SCALE GENOMIC DNA]</scope>
    <source>
        <strain evidence="2 3">ANRC-JH13</strain>
    </source>
</reference>
<dbReference type="Gene3D" id="3.40.50.1820">
    <property type="entry name" value="alpha/beta hydrolase"/>
    <property type="match status" value="1"/>
</dbReference>
<evidence type="ECO:0000259" key="1">
    <source>
        <dbReference type="Pfam" id="PF20408"/>
    </source>
</evidence>
<dbReference type="AlphaFoldDB" id="A0A430KW04"/>
<dbReference type="InterPro" id="IPR029058">
    <property type="entry name" value="AB_hydrolase_fold"/>
</dbReference>
<dbReference type="PANTHER" id="PTHR13136">
    <property type="entry name" value="TESTIS DEVELOPMENT PROTEIN PRTD"/>
    <property type="match status" value="1"/>
</dbReference>
<feature type="domain" description="KANL3/Tex30 alpha/beta hydrolase-like" evidence="1">
    <location>
        <begin position="9"/>
        <end position="199"/>
    </location>
</feature>
<dbReference type="OrthoDB" id="652634at2"/>
<keyword evidence="2" id="KW-0378">Hydrolase</keyword>
<proteinExistence type="predicted"/>
<dbReference type="Pfam" id="PF20408">
    <property type="entry name" value="Abhydrolase_11"/>
    <property type="match status" value="1"/>
</dbReference>
<accession>A0A430KW04</accession>
<keyword evidence="3" id="KW-1185">Reference proteome</keyword>
<dbReference type="GO" id="GO:0016787">
    <property type="term" value="F:hydrolase activity"/>
    <property type="evidence" value="ECO:0007669"/>
    <property type="project" value="UniProtKB-KW"/>
</dbReference>
<sequence>MLIEGCAKKGRILLAHGAGAPMDSPFMNQMASALSAGDVEVIRFEFPYMQQRRIDSKRRPPDRQPKLLAYFSELIETYRDDHQPLWLAGKSMGGRMATMLADHEAVAGCFVYGYPFYAAGKQDAPRIEHLQCAVKPIHIFQGTRDAMGRKELVDGYSLAPSVVLHWLEDGDHDLKPRKMSGITQDEHMANAVESTLAIINHYHRGTIL</sequence>
<dbReference type="EMBL" id="RQXW01000001">
    <property type="protein sequence ID" value="RTE67648.1"/>
    <property type="molecule type" value="Genomic_DNA"/>
</dbReference>
<gene>
    <name evidence="2" type="ORF">EH243_01490</name>
</gene>
<dbReference type="Proteomes" id="UP000283087">
    <property type="component" value="Unassembled WGS sequence"/>
</dbReference>
<protein>
    <submittedName>
        <fullName evidence="2">Alpha/beta hydrolase</fullName>
    </submittedName>
</protein>
<evidence type="ECO:0000313" key="3">
    <source>
        <dbReference type="Proteomes" id="UP000283087"/>
    </source>
</evidence>
<dbReference type="InterPro" id="IPR026555">
    <property type="entry name" value="NSL3/Tex30"/>
</dbReference>
<name>A0A430KW04_9GAMM</name>